<reference evidence="3 4" key="1">
    <citation type="submission" date="2019-09" db="EMBL/GenBank/DDBJ databases">
        <title>Draft genome of the ectomycorrhizal ascomycete Sphaerosporella brunnea.</title>
        <authorList>
            <consortium name="DOE Joint Genome Institute"/>
            <person name="Benucci G.M."/>
            <person name="Marozzi G."/>
            <person name="Antonielli L."/>
            <person name="Sanchez S."/>
            <person name="Marco P."/>
            <person name="Wang X."/>
            <person name="Falini L.B."/>
            <person name="Barry K."/>
            <person name="Haridas S."/>
            <person name="Lipzen A."/>
            <person name="Labutti K."/>
            <person name="Grigoriev I.V."/>
            <person name="Murat C."/>
            <person name="Martin F."/>
            <person name="Albertini E."/>
            <person name="Donnini D."/>
            <person name="Bonito G."/>
        </authorList>
    </citation>
    <scope>NUCLEOTIDE SEQUENCE [LARGE SCALE GENOMIC DNA]</scope>
    <source>
        <strain evidence="3 4">Sb_GMNB300</strain>
    </source>
</reference>
<name>A0A5J5EV35_9PEZI</name>
<keyword evidence="2" id="KW-1133">Transmembrane helix</keyword>
<sequence>MALPNDIYYDRYQLPIFISLICILWMLVGIRIWAFRKHYCGWKSWRGASTLLTLSSAIMCTFYVIMLMANYFLNNTILRIRDNLSPNPANYDLNRDPKTYSDAEIETVIRTSVNIYMLQLWIRIILVVALWLIKFAFMAFFFETREVLNGKWRLLLYFAAAAIAVTLFVNIWTICKDIIQGWIFPTKQDVLDGIYVDGIRFVALDADNEFVLAITNIVTDILLVIVAGKTVTALHKPLSAASVVFVMVSVTISVAVGRLILNGLTMNIHFYSTHATIPLELLAELETFFAAIVSCLPGLRVLLRTRRAEGPETYVQNITATAAVVVPDPEMVDLRSSTRFSDLLLGVKYNLQANNRPSSEDPFTQASSAGSSYAMPRQLSMA</sequence>
<evidence type="ECO:0000256" key="2">
    <source>
        <dbReference type="SAM" id="Phobius"/>
    </source>
</evidence>
<dbReference type="InParanoid" id="A0A5J5EV35"/>
<dbReference type="EMBL" id="VXIS01000112">
    <property type="protein sequence ID" value="KAA8904179.1"/>
    <property type="molecule type" value="Genomic_DNA"/>
</dbReference>
<dbReference type="OrthoDB" id="5374317at2759"/>
<evidence type="ECO:0000256" key="1">
    <source>
        <dbReference type="SAM" id="MobiDB-lite"/>
    </source>
</evidence>
<keyword evidence="2" id="KW-0812">Transmembrane</keyword>
<keyword evidence="4" id="KW-1185">Reference proteome</keyword>
<feature type="transmembrane region" description="Helical" evidence="2">
    <location>
        <begin position="120"/>
        <end position="142"/>
    </location>
</feature>
<organism evidence="3 4">
    <name type="scientific">Sphaerosporella brunnea</name>
    <dbReference type="NCBI Taxonomy" id="1250544"/>
    <lineage>
        <taxon>Eukaryota</taxon>
        <taxon>Fungi</taxon>
        <taxon>Dikarya</taxon>
        <taxon>Ascomycota</taxon>
        <taxon>Pezizomycotina</taxon>
        <taxon>Pezizomycetes</taxon>
        <taxon>Pezizales</taxon>
        <taxon>Pyronemataceae</taxon>
        <taxon>Sphaerosporella</taxon>
    </lineage>
</organism>
<feature type="transmembrane region" description="Helical" evidence="2">
    <location>
        <begin position="281"/>
        <end position="303"/>
    </location>
</feature>
<feature type="transmembrane region" description="Helical" evidence="2">
    <location>
        <begin position="12"/>
        <end position="30"/>
    </location>
</feature>
<feature type="transmembrane region" description="Helical" evidence="2">
    <location>
        <begin position="240"/>
        <end position="261"/>
    </location>
</feature>
<dbReference type="AlphaFoldDB" id="A0A5J5EV35"/>
<evidence type="ECO:0000313" key="3">
    <source>
        <dbReference type="EMBL" id="KAA8904179.1"/>
    </source>
</evidence>
<feature type="region of interest" description="Disordered" evidence="1">
    <location>
        <begin position="356"/>
        <end position="382"/>
    </location>
</feature>
<protein>
    <recommendedName>
        <fullName evidence="5">Integral membrane protein</fullName>
    </recommendedName>
</protein>
<gene>
    <name evidence="3" type="ORF">FN846DRAFT_953166</name>
</gene>
<feature type="transmembrane region" description="Helical" evidence="2">
    <location>
        <begin position="154"/>
        <end position="174"/>
    </location>
</feature>
<evidence type="ECO:0008006" key="5">
    <source>
        <dbReference type="Google" id="ProtNLM"/>
    </source>
</evidence>
<evidence type="ECO:0000313" key="4">
    <source>
        <dbReference type="Proteomes" id="UP000326924"/>
    </source>
</evidence>
<feature type="compositionally biased region" description="Polar residues" evidence="1">
    <location>
        <begin position="356"/>
        <end position="371"/>
    </location>
</feature>
<comment type="caution">
    <text evidence="3">The sequence shown here is derived from an EMBL/GenBank/DDBJ whole genome shotgun (WGS) entry which is preliminary data.</text>
</comment>
<feature type="transmembrane region" description="Helical" evidence="2">
    <location>
        <begin position="51"/>
        <end position="73"/>
    </location>
</feature>
<keyword evidence="2" id="KW-0472">Membrane</keyword>
<accession>A0A5J5EV35</accession>
<proteinExistence type="predicted"/>
<dbReference type="Proteomes" id="UP000326924">
    <property type="component" value="Unassembled WGS sequence"/>
</dbReference>